<dbReference type="EnsemblMetazoa" id="MESCA001989-RA">
    <property type="protein sequence ID" value="MESCA001989-PA"/>
    <property type="gene ID" value="MESCA001989"/>
</dbReference>
<accession>T1GF60</accession>
<dbReference type="Proteomes" id="UP000015102">
    <property type="component" value="Unassembled WGS sequence"/>
</dbReference>
<reference evidence="2" key="1">
    <citation type="submission" date="2013-02" db="EMBL/GenBank/DDBJ databases">
        <authorList>
            <person name="Hughes D."/>
        </authorList>
    </citation>
    <scope>NUCLEOTIDE SEQUENCE</scope>
    <source>
        <strain>Durham</strain>
        <strain evidence="2">NC isolate 2 -- Noor lab</strain>
    </source>
</reference>
<organism evidence="1 2">
    <name type="scientific">Megaselia scalaris</name>
    <name type="common">Humpbacked fly</name>
    <name type="synonym">Phora scalaris</name>
    <dbReference type="NCBI Taxonomy" id="36166"/>
    <lineage>
        <taxon>Eukaryota</taxon>
        <taxon>Metazoa</taxon>
        <taxon>Ecdysozoa</taxon>
        <taxon>Arthropoda</taxon>
        <taxon>Hexapoda</taxon>
        <taxon>Insecta</taxon>
        <taxon>Pterygota</taxon>
        <taxon>Neoptera</taxon>
        <taxon>Endopterygota</taxon>
        <taxon>Diptera</taxon>
        <taxon>Brachycera</taxon>
        <taxon>Muscomorpha</taxon>
        <taxon>Platypezoidea</taxon>
        <taxon>Phoridae</taxon>
        <taxon>Megaseliini</taxon>
        <taxon>Megaselia</taxon>
    </lineage>
</organism>
<dbReference type="AlphaFoldDB" id="T1GF60"/>
<dbReference type="EMBL" id="CAQQ02000749">
    <property type="status" value="NOT_ANNOTATED_CDS"/>
    <property type="molecule type" value="Genomic_DNA"/>
</dbReference>
<proteinExistence type="predicted"/>
<protein>
    <submittedName>
        <fullName evidence="1">Uncharacterized protein</fullName>
    </submittedName>
</protein>
<evidence type="ECO:0000313" key="2">
    <source>
        <dbReference type="Proteomes" id="UP000015102"/>
    </source>
</evidence>
<reference evidence="1" key="2">
    <citation type="submission" date="2015-06" db="UniProtKB">
        <authorList>
            <consortium name="EnsemblMetazoa"/>
        </authorList>
    </citation>
    <scope>IDENTIFICATION</scope>
</reference>
<sequence>MGRHAHFLFSSKYKIKFKVGVGMPPYNTTMHKNKTNNILFDLDKNDLDIQFRPLYDIVVVIDVGELDALSRLVQS</sequence>
<evidence type="ECO:0000313" key="1">
    <source>
        <dbReference type="EnsemblMetazoa" id="MESCA001989-PA"/>
    </source>
</evidence>
<dbReference type="HOGENOM" id="CLU_2673914_0_0_1"/>
<keyword evidence="2" id="KW-1185">Reference proteome</keyword>
<name>T1GF60_MEGSC</name>
<dbReference type="EMBL" id="CAQQ02000750">
    <property type="status" value="NOT_ANNOTATED_CDS"/>
    <property type="molecule type" value="Genomic_DNA"/>
</dbReference>